<proteinExistence type="predicted"/>
<feature type="compositionally biased region" description="Polar residues" evidence="1">
    <location>
        <begin position="31"/>
        <end position="48"/>
    </location>
</feature>
<gene>
    <name evidence="2" type="ORF">TNCT_347351</name>
</gene>
<name>A0A8X6FAC8_TRICU</name>
<evidence type="ECO:0000313" key="3">
    <source>
        <dbReference type="Proteomes" id="UP000887116"/>
    </source>
</evidence>
<dbReference type="AlphaFoldDB" id="A0A8X6FAC8"/>
<evidence type="ECO:0000313" key="2">
    <source>
        <dbReference type="EMBL" id="GFQ74021.1"/>
    </source>
</evidence>
<keyword evidence="3" id="KW-1185">Reference proteome</keyword>
<feature type="compositionally biased region" description="Basic and acidic residues" evidence="1">
    <location>
        <begin position="51"/>
        <end position="64"/>
    </location>
</feature>
<protein>
    <submittedName>
        <fullName evidence="2">Uncharacterized protein</fullName>
    </submittedName>
</protein>
<accession>A0A8X6FAC8</accession>
<feature type="region of interest" description="Disordered" evidence="1">
    <location>
        <begin position="26"/>
        <end position="64"/>
    </location>
</feature>
<dbReference type="EMBL" id="BMAO01011480">
    <property type="protein sequence ID" value="GFQ74021.1"/>
    <property type="molecule type" value="Genomic_DNA"/>
</dbReference>
<feature type="region of interest" description="Disordered" evidence="1">
    <location>
        <begin position="82"/>
        <end position="107"/>
    </location>
</feature>
<evidence type="ECO:0000256" key="1">
    <source>
        <dbReference type="SAM" id="MobiDB-lite"/>
    </source>
</evidence>
<organism evidence="2 3">
    <name type="scientific">Trichonephila clavata</name>
    <name type="common">Joro spider</name>
    <name type="synonym">Nephila clavata</name>
    <dbReference type="NCBI Taxonomy" id="2740835"/>
    <lineage>
        <taxon>Eukaryota</taxon>
        <taxon>Metazoa</taxon>
        <taxon>Ecdysozoa</taxon>
        <taxon>Arthropoda</taxon>
        <taxon>Chelicerata</taxon>
        <taxon>Arachnida</taxon>
        <taxon>Araneae</taxon>
        <taxon>Araneomorphae</taxon>
        <taxon>Entelegynae</taxon>
        <taxon>Araneoidea</taxon>
        <taxon>Nephilidae</taxon>
        <taxon>Trichonephila</taxon>
    </lineage>
</organism>
<sequence>MLKWSRKRERLCCCLSLWPRKAYTKFKTPRRSSISKPSPTQLSNTSMRHTNKQEDEKGWQRKKWNTEGKHFSSLELHRSQMFTAKPHKGRLKSYGGTAPQHDRDNPE</sequence>
<comment type="caution">
    <text evidence="2">The sequence shown here is derived from an EMBL/GenBank/DDBJ whole genome shotgun (WGS) entry which is preliminary data.</text>
</comment>
<reference evidence="2" key="1">
    <citation type="submission" date="2020-07" db="EMBL/GenBank/DDBJ databases">
        <title>Multicomponent nature underlies the extraordinary mechanical properties of spider dragline silk.</title>
        <authorList>
            <person name="Kono N."/>
            <person name="Nakamura H."/>
            <person name="Mori M."/>
            <person name="Yoshida Y."/>
            <person name="Ohtoshi R."/>
            <person name="Malay A.D."/>
            <person name="Moran D.A.P."/>
            <person name="Tomita M."/>
            <person name="Numata K."/>
            <person name="Arakawa K."/>
        </authorList>
    </citation>
    <scope>NUCLEOTIDE SEQUENCE</scope>
</reference>
<dbReference type="Proteomes" id="UP000887116">
    <property type="component" value="Unassembled WGS sequence"/>
</dbReference>